<evidence type="ECO:0000259" key="14">
    <source>
        <dbReference type="Pfam" id="PF01288"/>
    </source>
</evidence>
<feature type="domain" description="7,8-dihydro-6-hydroxymethylpterin-pyrophosphokinase" evidence="14">
    <location>
        <begin position="449"/>
        <end position="541"/>
    </location>
</feature>
<dbReference type="InterPro" id="IPR044644">
    <property type="entry name" value="DinF-like"/>
</dbReference>
<comment type="subcellular location">
    <subcellularLocation>
        <location evidence="1">Membrane</location>
        <topology evidence="1">Multi-pass membrane protein</topology>
    </subcellularLocation>
</comment>
<dbReference type="EMBL" id="JQJD01000048">
    <property type="protein sequence ID" value="KGN79610.1"/>
    <property type="molecule type" value="Genomic_DNA"/>
</dbReference>
<feature type="transmembrane region" description="Helical" evidence="13">
    <location>
        <begin position="389"/>
        <end position="407"/>
    </location>
</feature>
<evidence type="ECO:0000256" key="10">
    <source>
        <dbReference type="ARBA" id="ARBA00022909"/>
    </source>
</evidence>
<dbReference type="EC" id="2.7.6.3" evidence="4"/>
<dbReference type="UniPathway" id="UPA00077">
    <property type="reaction ID" value="UER00155"/>
</dbReference>
<feature type="transmembrane region" description="Helical" evidence="13">
    <location>
        <begin position="52"/>
        <end position="71"/>
    </location>
</feature>
<evidence type="ECO:0000256" key="2">
    <source>
        <dbReference type="ARBA" id="ARBA00005051"/>
    </source>
</evidence>
<evidence type="ECO:0000256" key="4">
    <source>
        <dbReference type="ARBA" id="ARBA00013253"/>
    </source>
</evidence>
<evidence type="ECO:0000256" key="7">
    <source>
        <dbReference type="ARBA" id="ARBA00022741"/>
    </source>
</evidence>
<dbReference type="InterPro" id="IPR035907">
    <property type="entry name" value="Hppk_sf"/>
</dbReference>
<feature type="transmembrane region" description="Helical" evidence="13">
    <location>
        <begin position="316"/>
        <end position="338"/>
    </location>
</feature>
<evidence type="ECO:0000256" key="6">
    <source>
        <dbReference type="ARBA" id="ARBA00022692"/>
    </source>
</evidence>
<keyword evidence="11 13" id="KW-1133">Transmembrane helix</keyword>
<feature type="transmembrane region" description="Helical" evidence="13">
    <location>
        <begin position="15"/>
        <end position="40"/>
    </location>
</feature>
<comment type="similarity">
    <text evidence="3">Belongs to the multi antimicrobial extrusion (MATE) (TC 2.A.66.1) family.</text>
</comment>
<proteinExistence type="inferred from homology"/>
<dbReference type="OrthoDB" id="9776324at2"/>
<dbReference type="GO" id="GO:0005524">
    <property type="term" value="F:ATP binding"/>
    <property type="evidence" value="ECO:0007669"/>
    <property type="project" value="UniProtKB-KW"/>
</dbReference>
<evidence type="ECO:0000256" key="9">
    <source>
        <dbReference type="ARBA" id="ARBA00022840"/>
    </source>
</evidence>
<dbReference type="Proteomes" id="UP000030125">
    <property type="component" value="Unassembled WGS sequence"/>
</dbReference>
<evidence type="ECO:0000313" key="15">
    <source>
        <dbReference type="EMBL" id="KGN79610.1"/>
    </source>
</evidence>
<dbReference type="NCBIfam" id="TIGR00797">
    <property type="entry name" value="matE"/>
    <property type="match status" value="1"/>
</dbReference>
<protein>
    <recommendedName>
        <fullName evidence="4">2-amino-4-hydroxy-6-hydroxymethyldihydropteridine diphosphokinase</fullName>
        <ecNumber evidence="4">2.7.6.3</ecNumber>
    </recommendedName>
</protein>
<dbReference type="GO" id="GO:0005886">
    <property type="term" value="C:plasma membrane"/>
    <property type="evidence" value="ECO:0007669"/>
    <property type="project" value="TreeGrafter"/>
</dbReference>
<name>A0A0A2EQ36_PORCN</name>
<dbReference type="RefSeq" id="WP_036852148.1">
    <property type="nucleotide sequence ID" value="NZ_JQJD01000048.1"/>
</dbReference>
<dbReference type="AlphaFoldDB" id="A0A0A2EQ36"/>
<feature type="transmembrane region" description="Helical" evidence="13">
    <location>
        <begin position="246"/>
        <end position="265"/>
    </location>
</feature>
<feature type="transmembrane region" description="Helical" evidence="13">
    <location>
        <begin position="358"/>
        <end position="382"/>
    </location>
</feature>
<comment type="pathway">
    <text evidence="2">Cofactor biosynthesis; tetrahydrofolate biosynthesis; 2-amino-4-hydroxy-6-hydroxymethyl-7,8-dihydropteridine diphosphate from 7,8-dihydroneopterin triphosphate: step 4/4.</text>
</comment>
<dbReference type="Pfam" id="PF01554">
    <property type="entry name" value="MatE"/>
    <property type="match status" value="2"/>
</dbReference>
<keyword evidence="12 13" id="KW-0472">Membrane</keyword>
<dbReference type="Gene3D" id="3.30.70.560">
    <property type="entry name" value="7,8-Dihydro-6-hydroxymethylpterin-pyrophosphokinase HPPK"/>
    <property type="match status" value="1"/>
</dbReference>
<feature type="transmembrane region" description="Helical" evidence="13">
    <location>
        <begin position="277"/>
        <end position="304"/>
    </location>
</feature>
<dbReference type="PANTHER" id="PTHR42893">
    <property type="entry name" value="PROTEIN DETOXIFICATION 44, CHLOROPLASTIC-RELATED"/>
    <property type="match status" value="1"/>
</dbReference>
<dbReference type="SUPFAM" id="SSF55083">
    <property type="entry name" value="6-hydroxymethyl-7,8-dihydropterin pyrophosphokinase, HPPK"/>
    <property type="match status" value="1"/>
</dbReference>
<keyword evidence="7" id="KW-0547">Nucleotide-binding</keyword>
<organism evidence="15 16">
    <name type="scientific">Porphyromonas cangingivalis</name>
    <dbReference type="NCBI Taxonomy" id="36874"/>
    <lineage>
        <taxon>Bacteria</taxon>
        <taxon>Pseudomonadati</taxon>
        <taxon>Bacteroidota</taxon>
        <taxon>Bacteroidia</taxon>
        <taxon>Bacteroidales</taxon>
        <taxon>Porphyromonadaceae</taxon>
        <taxon>Porphyromonas</taxon>
    </lineage>
</organism>
<evidence type="ECO:0000256" key="3">
    <source>
        <dbReference type="ARBA" id="ARBA00010199"/>
    </source>
</evidence>
<dbReference type="GO" id="GO:0015297">
    <property type="term" value="F:antiporter activity"/>
    <property type="evidence" value="ECO:0007669"/>
    <property type="project" value="InterPro"/>
</dbReference>
<dbReference type="Pfam" id="PF01288">
    <property type="entry name" value="HPPK"/>
    <property type="match status" value="1"/>
</dbReference>
<feature type="transmembrane region" description="Helical" evidence="13">
    <location>
        <begin position="135"/>
        <end position="156"/>
    </location>
</feature>
<reference evidence="15 16" key="1">
    <citation type="submission" date="2014-08" db="EMBL/GenBank/DDBJ databases">
        <title>Porphyromonas cangingivalis strain:COT-109_OH1386 Genome sequencing.</title>
        <authorList>
            <person name="Wallis C."/>
            <person name="Deusch O."/>
            <person name="O'Flynn C."/>
            <person name="Davis I."/>
            <person name="Jospin G."/>
            <person name="Darling A.E."/>
            <person name="Coil D.A."/>
            <person name="Alexiev A."/>
            <person name="Horsfall A."/>
            <person name="Kirkwood N."/>
            <person name="Harris S."/>
            <person name="Eisen J.A."/>
        </authorList>
    </citation>
    <scope>NUCLEOTIDE SEQUENCE [LARGE SCALE GENOMIC DNA]</scope>
    <source>
        <strain evidence="16">COT-109 OH1386</strain>
    </source>
</reference>
<evidence type="ECO:0000256" key="12">
    <source>
        <dbReference type="ARBA" id="ARBA00023136"/>
    </source>
</evidence>
<keyword evidence="5" id="KW-0808">Transferase</keyword>
<gene>
    <name evidence="15" type="ORF">HQ35_07355</name>
</gene>
<evidence type="ECO:0000256" key="8">
    <source>
        <dbReference type="ARBA" id="ARBA00022777"/>
    </source>
</evidence>
<dbReference type="eggNOG" id="COG0534">
    <property type="taxonomic scope" value="Bacteria"/>
</dbReference>
<keyword evidence="16" id="KW-1185">Reference proteome</keyword>
<evidence type="ECO:0000256" key="11">
    <source>
        <dbReference type="ARBA" id="ARBA00022989"/>
    </source>
</evidence>
<dbReference type="CDD" id="cd13136">
    <property type="entry name" value="MATE_DinF_like"/>
    <property type="match status" value="1"/>
</dbReference>
<dbReference type="GO" id="GO:0003848">
    <property type="term" value="F:2-amino-4-hydroxy-6-hydroxymethyldihydropteridine diphosphokinase activity"/>
    <property type="evidence" value="ECO:0007669"/>
    <property type="project" value="UniProtKB-EC"/>
</dbReference>
<dbReference type="GO" id="GO:0016301">
    <property type="term" value="F:kinase activity"/>
    <property type="evidence" value="ECO:0007669"/>
    <property type="project" value="UniProtKB-KW"/>
</dbReference>
<evidence type="ECO:0000256" key="1">
    <source>
        <dbReference type="ARBA" id="ARBA00004141"/>
    </source>
</evidence>
<dbReference type="STRING" id="36874.HQ34_09260"/>
<keyword evidence="9" id="KW-0067">ATP-binding</keyword>
<evidence type="ECO:0000313" key="16">
    <source>
        <dbReference type="Proteomes" id="UP000030125"/>
    </source>
</evidence>
<keyword evidence="8" id="KW-0418">Kinase</keyword>
<dbReference type="GO" id="GO:0046656">
    <property type="term" value="P:folic acid biosynthetic process"/>
    <property type="evidence" value="ECO:0007669"/>
    <property type="project" value="UniProtKB-KW"/>
</dbReference>
<dbReference type="GO" id="GO:0042910">
    <property type="term" value="F:xenobiotic transmembrane transporter activity"/>
    <property type="evidence" value="ECO:0007669"/>
    <property type="project" value="InterPro"/>
</dbReference>
<keyword evidence="10" id="KW-0289">Folate biosynthesis</keyword>
<dbReference type="GO" id="GO:0046654">
    <property type="term" value="P:tetrahydrofolate biosynthetic process"/>
    <property type="evidence" value="ECO:0007669"/>
    <property type="project" value="UniProtKB-UniPathway"/>
</dbReference>
<sequence length="565" mass="62771">MKTKTADRLQFNRKILALALPNILSNITVPLLGIADLALAGRLNDVDAIGGIAIATTIFNLIYWNFAFLRMGTTGMTAQAKGADDRSLIGRLLAQSLVIGLGFGLLIFLFRAPLLSGIMALLSPEASLVSYSIKYFDIVIYAAPAVLCSFALNGWIIGMQNTWWPMTVSITTNAINIATSAYLVLVEGWDIQGIATGTLVAHYVGVVMLSVGAYVLYLRKGEATLPTHIRALAMGLGRFFKTNADIFLRTLLLIIVTGFFTYAGTQFGSLTLSTNTLLLQFFTIFSYFTDGFAYAAEALVGLYYGRKDRVLLRTSVRYLMWWGVGITMMATVLYVFGSDLFLRFLTDKPELISHARPYMIWIYLIPVAGFLAFLWDGIYIGLTATKEMLWSMLAAVVIFFVLFFTIKTEDPNHALWIAFLAYLSVRGLLQSLLARRIKGLGKGFESIYYLSIGTDQSESEHLATLRRLITETWPEGEMCDFYCTPDATSKTSKIYANTVLRIESPITATELSTVAKSLEARMGRTKGSTDVPLDIDIVVQDGNILRPKDYGQEYFRRGYELLRKG</sequence>
<dbReference type="PANTHER" id="PTHR42893:SF46">
    <property type="entry name" value="PROTEIN DETOXIFICATION 44, CHLOROPLASTIC"/>
    <property type="match status" value="1"/>
</dbReference>
<dbReference type="InterPro" id="IPR002528">
    <property type="entry name" value="MATE_fam"/>
</dbReference>
<dbReference type="InterPro" id="IPR000550">
    <property type="entry name" value="Hppk"/>
</dbReference>
<feature type="transmembrane region" description="Helical" evidence="13">
    <location>
        <begin position="92"/>
        <end position="115"/>
    </location>
</feature>
<feature type="transmembrane region" description="Helical" evidence="13">
    <location>
        <begin position="191"/>
        <end position="217"/>
    </location>
</feature>
<evidence type="ECO:0000256" key="5">
    <source>
        <dbReference type="ARBA" id="ARBA00022679"/>
    </source>
</evidence>
<feature type="transmembrane region" description="Helical" evidence="13">
    <location>
        <begin position="163"/>
        <end position="185"/>
    </location>
</feature>
<evidence type="ECO:0000256" key="13">
    <source>
        <dbReference type="SAM" id="Phobius"/>
    </source>
</evidence>
<keyword evidence="6 13" id="KW-0812">Transmembrane</keyword>
<comment type="caution">
    <text evidence="15">The sequence shown here is derived from an EMBL/GenBank/DDBJ whole genome shotgun (WGS) entry which is preliminary data.</text>
</comment>
<feature type="transmembrane region" description="Helical" evidence="13">
    <location>
        <begin position="413"/>
        <end position="434"/>
    </location>
</feature>
<accession>A0A0A2EQ36</accession>